<dbReference type="Proteomes" id="UP001642360">
    <property type="component" value="Unassembled WGS sequence"/>
</dbReference>
<dbReference type="InterPro" id="IPR016039">
    <property type="entry name" value="Thiolase-like"/>
</dbReference>
<accession>A0ABC8ST94</accession>
<reference evidence="2 3" key="1">
    <citation type="submission" date="2024-02" db="EMBL/GenBank/DDBJ databases">
        <authorList>
            <person name="Vignale AGUSTIN F."/>
            <person name="Sosa J E."/>
            <person name="Modenutti C."/>
        </authorList>
    </citation>
    <scope>NUCLEOTIDE SEQUENCE [LARGE SCALE GENOMIC DNA]</scope>
</reference>
<dbReference type="Pfam" id="PF00195">
    <property type="entry name" value="Chal_sti_synt_N"/>
    <property type="match status" value="1"/>
</dbReference>
<evidence type="ECO:0000259" key="1">
    <source>
        <dbReference type="Pfam" id="PF00195"/>
    </source>
</evidence>
<dbReference type="Gene3D" id="3.40.47.10">
    <property type="match status" value="1"/>
</dbReference>
<feature type="domain" description="Chalcone/stilbene synthase N-terminal" evidence="1">
    <location>
        <begin position="5"/>
        <end position="99"/>
    </location>
</feature>
<dbReference type="SUPFAM" id="SSF53901">
    <property type="entry name" value="Thiolase-like"/>
    <property type="match status" value="1"/>
</dbReference>
<dbReference type="InterPro" id="IPR011141">
    <property type="entry name" value="Polyketide_synthase_type-III"/>
</dbReference>
<evidence type="ECO:0000313" key="2">
    <source>
        <dbReference type="EMBL" id="CAK9160428.1"/>
    </source>
</evidence>
<comment type="caution">
    <text evidence="2">The sequence shown here is derived from an EMBL/GenBank/DDBJ whole genome shotgun (WGS) entry which is preliminary data.</text>
</comment>
<name>A0ABC8ST94_9AQUA</name>
<dbReference type="PANTHER" id="PTHR11877">
    <property type="entry name" value="HYDROXYMETHYLGLUTARYL-COA SYNTHASE"/>
    <property type="match status" value="1"/>
</dbReference>
<proteinExistence type="predicted"/>
<gene>
    <name evidence="2" type="ORF">ILEXP_LOCUS29189</name>
</gene>
<dbReference type="PANTHER" id="PTHR11877:SF105">
    <property type="entry name" value="CHALCONE SYNTHASE"/>
    <property type="match status" value="1"/>
</dbReference>
<evidence type="ECO:0000313" key="3">
    <source>
        <dbReference type="Proteomes" id="UP001642360"/>
    </source>
</evidence>
<organism evidence="2 3">
    <name type="scientific">Ilex paraguariensis</name>
    <name type="common">yerba mate</name>
    <dbReference type="NCBI Taxonomy" id="185542"/>
    <lineage>
        <taxon>Eukaryota</taxon>
        <taxon>Viridiplantae</taxon>
        <taxon>Streptophyta</taxon>
        <taxon>Embryophyta</taxon>
        <taxon>Tracheophyta</taxon>
        <taxon>Spermatophyta</taxon>
        <taxon>Magnoliopsida</taxon>
        <taxon>eudicotyledons</taxon>
        <taxon>Gunneridae</taxon>
        <taxon>Pentapetalae</taxon>
        <taxon>asterids</taxon>
        <taxon>campanulids</taxon>
        <taxon>Aquifoliales</taxon>
        <taxon>Aquifoliaceae</taxon>
        <taxon>Ilex</taxon>
    </lineage>
</organism>
<dbReference type="AlphaFoldDB" id="A0ABC8ST94"/>
<dbReference type="InterPro" id="IPR001099">
    <property type="entry name" value="Chalcone/stilbene_synt_N"/>
</dbReference>
<protein>
    <recommendedName>
        <fullName evidence="1">Chalcone/stilbene synthase N-terminal domain-containing protein</fullName>
    </recommendedName>
</protein>
<dbReference type="EMBL" id="CAUOFW020003524">
    <property type="protein sequence ID" value="CAK9160428.1"/>
    <property type="molecule type" value="Genomic_DNA"/>
</dbReference>
<keyword evidence="3" id="KW-1185">Reference proteome</keyword>
<sequence>MVTIHEIRKVQRGEGAATIMATGTATPPNCVDQATFPDYYFRVTNSEHMVELKNKFRRICDKTMIKKRYMHLTEELLRENPNMCSFMAHSLNSRQDMLKKYQNLAKKQQ</sequence>